<dbReference type="Proteomes" id="UP000587270">
    <property type="component" value="Unassembled WGS sequence"/>
</dbReference>
<keyword evidence="1" id="KW-0762">Sugar transport</keyword>
<evidence type="ECO:0000313" key="4">
    <source>
        <dbReference type="EMBL" id="OTA85421.1"/>
    </source>
</evidence>
<feature type="transmembrane region" description="Helical" evidence="2">
    <location>
        <begin position="343"/>
        <end position="363"/>
    </location>
</feature>
<feature type="transmembrane region" description="Helical" evidence="2">
    <location>
        <begin position="118"/>
        <end position="139"/>
    </location>
</feature>
<protein>
    <submittedName>
        <fullName evidence="4">MFS transporter</fullName>
    </submittedName>
</protein>
<keyword evidence="1" id="KW-0813">Transport</keyword>
<feature type="transmembrane region" description="Helical" evidence="2">
    <location>
        <begin position="316"/>
        <end position="337"/>
    </location>
</feature>
<dbReference type="RefSeq" id="WP_086135926.1">
    <property type="nucleotide sequence ID" value="NZ_JABAFN010000009.1"/>
</dbReference>
<comment type="caution">
    <text evidence="4">The sequence shown here is derived from an EMBL/GenBank/DDBJ whole genome shotgun (WGS) entry which is preliminary data.</text>
</comment>
<dbReference type="AlphaFoldDB" id="A0A1Y2UPJ3"/>
<proteinExistence type="predicted"/>
<feature type="transmembrane region" description="Helical" evidence="2">
    <location>
        <begin position="430"/>
        <end position="453"/>
    </location>
</feature>
<feature type="transmembrane region" description="Helical" evidence="2">
    <location>
        <begin position="160"/>
        <end position="178"/>
    </location>
</feature>
<dbReference type="GO" id="GO:0008643">
    <property type="term" value="P:carbohydrate transport"/>
    <property type="evidence" value="ECO:0007669"/>
    <property type="project" value="InterPro"/>
</dbReference>
<evidence type="ECO:0000313" key="5">
    <source>
        <dbReference type="Proteomes" id="UP000194286"/>
    </source>
</evidence>
<keyword evidence="2" id="KW-0812">Transmembrane</keyword>
<feature type="transmembrane region" description="Helical" evidence="2">
    <location>
        <begin position="184"/>
        <end position="204"/>
    </location>
</feature>
<dbReference type="PANTHER" id="PTHR11328">
    <property type="entry name" value="MAJOR FACILITATOR SUPERFAMILY DOMAIN-CONTAINING PROTEIN"/>
    <property type="match status" value="1"/>
</dbReference>
<feature type="transmembrane region" description="Helical" evidence="2">
    <location>
        <begin position="384"/>
        <end position="410"/>
    </location>
</feature>
<keyword evidence="2" id="KW-1133">Transmembrane helix</keyword>
<accession>A0A1Y2UPJ3</accession>
<dbReference type="Pfam" id="PF13347">
    <property type="entry name" value="MFS_2"/>
    <property type="match status" value="1"/>
</dbReference>
<evidence type="ECO:0000256" key="2">
    <source>
        <dbReference type="SAM" id="Phobius"/>
    </source>
</evidence>
<dbReference type="Gene3D" id="1.20.1250.20">
    <property type="entry name" value="MFS general substrate transporter like domains"/>
    <property type="match status" value="1"/>
</dbReference>
<dbReference type="Proteomes" id="UP000194286">
    <property type="component" value="Unassembled WGS sequence"/>
</dbReference>
<evidence type="ECO:0000313" key="3">
    <source>
        <dbReference type="EMBL" id="NME21860.1"/>
    </source>
</evidence>
<dbReference type="InterPro" id="IPR036259">
    <property type="entry name" value="MFS_trans_sf"/>
</dbReference>
<dbReference type="SUPFAM" id="SSF103473">
    <property type="entry name" value="MFS general substrate transporter"/>
    <property type="match status" value="1"/>
</dbReference>
<dbReference type="PANTHER" id="PTHR11328:SF24">
    <property type="entry name" value="MAJOR FACILITATOR SUPERFAMILY (MFS) PROFILE DOMAIN-CONTAINING PROTEIN"/>
    <property type="match status" value="1"/>
</dbReference>
<gene>
    <name evidence="4" type="ORF">BHL82_00440</name>
    <name evidence="3" type="ORF">HF865_03935</name>
</gene>
<dbReference type="GO" id="GO:0015293">
    <property type="term" value="F:symporter activity"/>
    <property type="evidence" value="ECO:0007669"/>
    <property type="project" value="InterPro"/>
</dbReference>
<sequence>MKKKGKTSWVYTPKKINVWRGIGFGMNDLMGGGWNNIVSGVIFVFVMSNGISPALAGAITGIGRIFDAIFSLFFGAITDGFYRNKLGQKFGRRHFFILIGGILFAIVFPLFWVKSTNWIYYLVVYVAIELIIAMILIPWETLPTEMTTDYNLRTVLSGSRMVISATGTALVFFILAALKHAKNPNAYLVTGIIWTIIFVIAIFVSYRSTWERPLTEDFVKKLDSKPDLPLGTFLKNTIQDYFSTFKNKSFRQHLAIYLLSFTGKDFYSIMLPTFILCCINGAKDDLPWTLQALSAVGILATLAATQLMIKRGPRFLYGLSYSTIILTMIGYILTWIFDVNNPVVILIAISLVYQCGRAILEFTPWNVFPFIPDIDRIMTRQDRAGIYAAVMTFFRKSTGAVASWIAGILLEVIGFNSKTMLNYNTTPRNIQLGIMLIFFIGPVILVGWALIIAMKFKLNRQTHDILKAELERLQNGGSKADVKPETKKVVEELTGEPYSDVWPDIDEDKQTSLKNADLKGGN</sequence>
<feature type="transmembrane region" description="Helical" evidence="2">
    <location>
        <begin position="288"/>
        <end position="309"/>
    </location>
</feature>
<reference evidence="3 6" key="2">
    <citation type="submission" date="2020-04" db="EMBL/GenBank/DDBJ databases">
        <authorList>
            <person name="Hitch T.C.A."/>
            <person name="Wylensek D."/>
            <person name="Clavel T."/>
        </authorList>
    </citation>
    <scope>NUCLEOTIDE SEQUENCE [LARGE SCALE GENOMIC DNA]</scope>
    <source>
        <strain evidence="3 6">WCA-386-APC-4I</strain>
    </source>
</reference>
<dbReference type="EMBL" id="JABAFN010000009">
    <property type="protein sequence ID" value="NME21860.1"/>
    <property type="molecule type" value="Genomic_DNA"/>
</dbReference>
<evidence type="ECO:0000256" key="1">
    <source>
        <dbReference type="ARBA" id="ARBA00022597"/>
    </source>
</evidence>
<dbReference type="EMBL" id="MIMU01000084">
    <property type="protein sequence ID" value="OTA85421.1"/>
    <property type="molecule type" value="Genomic_DNA"/>
</dbReference>
<feature type="transmembrane region" description="Helical" evidence="2">
    <location>
        <begin position="254"/>
        <end position="282"/>
    </location>
</feature>
<dbReference type="GO" id="GO:0005886">
    <property type="term" value="C:plasma membrane"/>
    <property type="evidence" value="ECO:0007669"/>
    <property type="project" value="TreeGrafter"/>
</dbReference>
<evidence type="ECO:0000313" key="6">
    <source>
        <dbReference type="Proteomes" id="UP000587270"/>
    </source>
</evidence>
<organism evidence="4 5">
    <name type="scientific">Limosilactobacillus reuteri</name>
    <name type="common">Lactobacillus reuteri</name>
    <dbReference type="NCBI Taxonomy" id="1598"/>
    <lineage>
        <taxon>Bacteria</taxon>
        <taxon>Bacillati</taxon>
        <taxon>Bacillota</taxon>
        <taxon>Bacilli</taxon>
        <taxon>Lactobacillales</taxon>
        <taxon>Lactobacillaceae</taxon>
        <taxon>Limosilactobacillus</taxon>
    </lineage>
</organism>
<keyword evidence="2" id="KW-0472">Membrane</keyword>
<name>A0A1Y2UPJ3_LIMRT</name>
<dbReference type="InterPro" id="IPR039672">
    <property type="entry name" value="MFS_2"/>
</dbReference>
<reference evidence="4 5" key="1">
    <citation type="submission" date="2016-09" db="EMBL/GenBank/DDBJ databases">
        <title>Lactobacillus reuteri KLR3005, genome sequencing and assembly.</title>
        <authorList>
            <person name="Lee J.-Y."/>
            <person name="Kim E.B."/>
            <person name="Choi Y.-J."/>
        </authorList>
    </citation>
    <scope>NUCLEOTIDE SEQUENCE [LARGE SCALE GENOMIC DNA]</scope>
    <source>
        <strain evidence="4 5">KLR3005</strain>
    </source>
</reference>
<feature type="transmembrane region" description="Helical" evidence="2">
    <location>
        <begin position="94"/>
        <end position="112"/>
    </location>
</feature>